<dbReference type="PROSITE" id="PS00108">
    <property type="entry name" value="PROTEIN_KINASE_ST"/>
    <property type="match status" value="1"/>
</dbReference>
<keyword evidence="2" id="KW-0547">Nucleotide-binding</keyword>
<name>A0A2W7C8Y2_9HYPH</name>
<feature type="domain" description="Protein kinase" evidence="5">
    <location>
        <begin position="26"/>
        <end position="288"/>
    </location>
</feature>
<dbReference type="Pfam" id="PF00069">
    <property type="entry name" value="Pkinase"/>
    <property type="match status" value="1"/>
</dbReference>
<evidence type="ECO:0000259" key="5">
    <source>
        <dbReference type="PROSITE" id="PS50011"/>
    </source>
</evidence>
<dbReference type="GO" id="GO:0016020">
    <property type="term" value="C:membrane"/>
    <property type="evidence" value="ECO:0007669"/>
    <property type="project" value="TreeGrafter"/>
</dbReference>
<gene>
    <name evidence="6" type="ORF">B5V02_06830</name>
</gene>
<dbReference type="Proteomes" id="UP000248616">
    <property type="component" value="Unassembled WGS sequence"/>
</dbReference>
<keyword evidence="1" id="KW-0808">Transferase</keyword>
<keyword evidence="3" id="KW-0418">Kinase</keyword>
<sequence>MGGETVDSGKAKEWEGRFRGKVIEGWTIESLIDHGKSAAVFRATGKDGPVALKIFDDEIIQRYGDEAQLSRIKRELTLVGQYHPNMVRLLGGGVDEESKNHFIVMEFLDGPSLSKCLADVPEANIPTLIEQLVSACEFLESLKLAHRDIKPANIVLLDDFNRLVLLDFGVLKPIGEAGLTDVDGQRLFIGTLQYSSPEFLLRDEANDADGWRALSLYQVGAVLHDLIMRRPIFEEFVNPYAALVNAVQHEVPNITSETAPSYLADACRMALVKDPVKRLGLVRWDAFRPPPAASAVESARKRVGQRILLAQAEAVPAPVPNATAARELLDTIVEGLKIEFRRIRQANSSVMPPLEVTRAGRRSPELIVQMEPSENLKLAKGLRMEVAVQIIDVDAQAIVVHMAAAACTVSTEGIPRTEVFKGPYSSRAIGDRIEAAMFLSLDQAQQGLEGPFNLQELGEA</sequence>
<dbReference type="SUPFAM" id="SSF56112">
    <property type="entry name" value="Protein kinase-like (PK-like)"/>
    <property type="match status" value="1"/>
</dbReference>
<dbReference type="InterPro" id="IPR000719">
    <property type="entry name" value="Prot_kinase_dom"/>
</dbReference>
<dbReference type="InterPro" id="IPR008271">
    <property type="entry name" value="Ser/Thr_kinase_AS"/>
</dbReference>
<dbReference type="GO" id="GO:0005524">
    <property type="term" value="F:ATP binding"/>
    <property type="evidence" value="ECO:0007669"/>
    <property type="project" value="UniProtKB-KW"/>
</dbReference>
<proteinExistence type="predicted"/>
<evidence type="ECO:0000313" key="7">
    <source>
        <dbReference type="Proteomes" id="UP000248616"/>
    </source>
</evidence>
<evidence type="ECO:0000256" key="2">
    <source>
        <dbReference type="ARBA" id="ARBA00022741"/>
    </source>
</evidence>
<dbReference type="InterPro" id="IPR045269">
    <property type="entry name" value="Atg1-like"/>
</dbReference>
<dbReference type="SMART" id="SM00220">
    <property type="entry name" value="S_TKc"/>
    <property type="match status" value="1"/>
</dbReference>
<accession>A0A2W7C8Y2</accession>
<evidence type="ECO:0000313" key="6">
    <source>
        <dbReference type="EMBL" id="PZV39650.1"/>
    </source>
</evidence>
<evidence type="ECO:0000256" key="3">
    <source>
        <dbReference type="ARBA" id="ARBA00022777"/>
    </source>
</evidence>
<dbReference type="PANTHER" id="PTHR24348">
    <property type="entry name" value="SERINE/THREONINE-PROTEIN KINASE UNC-51-RELATED"/>
    <property type="match status" value="1"/>
</dbReference>
<keyword evidence="7" id="KW-1185">Reference proteome</keyword>
<dbReference type="GO" id="GO:0000407">
    <property type="term" value="C:phagophore assembly site"/>
    <property type="evidence" value="ECO:0007669"/>
    <property type="project" value="TreeGrafter"/>
</dbReference>
<evidence type="ECO:0000256" key="1">
    <source>
        <dbReference type="ARBA" id="ARBA00022679"/>
    </source>
</evidence>
<dbReference type="AlphaFoldDB" id="A0A2W7C8Y2"/>
<dbReference type="PROSITE" id="PS50011">
    <property type="entry name" value="PROTEIN_KINASE_DOM"/>
    <property type="match status" value="1"/>
</dbReference>
<keyword evidence="4" id="KW-0067">ATP-binding</keyword>
<dbReference type="InterPro" id="IPR011009">
    <property type="entry name" value="Kinase-like_dom_sf"/>
</dbReference>
<comment type="caution">
    <text evidence="6">The sequence shown here is derived from an EMBL/GenBank/DDBJ whole genome shotgun (WGS) entry which is preliminary data.</text>
</comment>
<dbReference type="GO" id="GO:0005776">
    <property type="term" value="C:autophagosome"/>
    <property type="evidence" value="ECO:0007669"/>
    <property type="project" value="TreeGrafter"/>
</dbReference>
<reference evidence="7" key="1">
    <citation type="submission" date="2017-03" db="EMBL/GenBank/DDBJ databases">
        <authorList>
            <person name="Safronova V.I."/>
            <person name="Sazanova A.L."/>
            <person name="Chirak E.R."/>
        </authorList>
    </citation>
    <scope>NUCLEOTIDE SEQUENCE [LARGE SCALE GENOMIC DNA]</scope>
    <source>
        <strain evidence="7">Ach-343</strain>
    </source>
</reference>
<dbReference type="PANTHER" id="PTHR24348:SF22">
    <property type="entry name" value="NON-SPECIFIC SERINE_THREONINE PROTEIN KINASE"/>
    <property type="match status" value="1"/>
</dbReference>
<organism evidence="6 7">
    <name type="scientific">Mesorhizobium kowhaii</name>
    <dbReference type="NCBI Taxonomy" id="1300272"/>
    <lineage>
        <taxon>Bacteria</taxon>
        <taxon>Pseudomonadati</taxon>
        <taxon>Pseudomonadota</taxon>
        <taxon>Alphaproteobacteria</taxon>
        <taxon>Hyphomicrobiales</taxon>
        <taxon>Phyllobacteriaceae</taxon>
        <taxon>Mesorhizobium</taxon>
    </lineage>
</organism>
<evidence type="ECO:0000256" key="4">
    <source>
        <dbReference type="ARBA" id="ARBA00022840"/>
    </source>
</evidence>
<dbReference type="OrthoDB" id="9801841at2"/>
<dbReference type="GO" id="GO:0005829">
    <property type="term" value="C:cytosol"/>
    <property type="evidence" value="ECO:0007669"/>
    <property type="project" value="TreeGrafter"/>
</dbReference>
<dbReference type="Gene3D" id="1.10.510.10">
    <property type="entry name" value="Transferase(Phosphotransferase) domain 1"/>
    <property type="match status" value="1"/>
</dbReference>
<dbReference type="GO" id="GO:0004674">
    <property type="term" value="F:protein serine/threonine kinase activity"/>
    <property type="evidence" value="ECO:0007669"/>
    <property type="project" value="InterPro"/>
</dbReference>
<dbReference type="EMBL" id="MZXV01000013">
    <property type="protein sequence ID" value="PZV39650.1"/>
    <property type="molecule type" value="Genomic_DNA"/>
</dbReference>
<protein>
    <recommendedName>
        <fullName evidence="5">Protein kinase domain-containing protein</fullName>
    </recommendedName>
</protein>